<sequence length="191" mass="22263">MKLNEKVIIFSAPSGAGKTTIVRHLLSVNNTLAFSISACSRERRNTEIDGKDYYFLSVDDFKRKIQSKSFVEWEEVYKDHYYGTLISEVHRIWEGHKIIVFDVDVVGGLNLKKYFGDKAISIFVKAPSLKELETRLRNRKTETEHTLQTRLNKAKKEMKFAKEFDFILVNDYPETSFKKAERIVNSFLDSH</sequence>
<dbReference type="AlphaFoldDB" id="A0A239CMP4"/>
<evidence type="ECO:0000313" key="11">
    <source>
        <dbReference type="EMBL" id="SNS21400.1"/>
    </source>
</evidence>
<comment type="function">
    <text evidence="9">Essential for recycling GMP and indirectly, cGMP.</text>
</comment>
<dbReference type="EC" id="2.7.4.8" evidence="2 9"/>
<dbReference type="SUPFAM" id="SSF52540">
    <property type="entry name" value="P-loop containing nucleoside triphosphate hydrolases"/>
    <property type="match status" value="1"/>
</dbReference>
<evidence type="ECO:0000256" key="2">
    <source>
        <dbReference type="ARBA" id="ARBA00012961"/>
    </source>
</evidence>
<comment type="similarity">
    <text evidence="1 9">Belongs to the guanylate kinase family.</text>
</comment>
<accession>A0A239CMP4</accession>
<evidence type="ECO:0000256" key="9">
    <source>
        <dbReference type="HAMAP-Rule" id="MF_00328"/>
    </source>
</evidence>
<dbReference type="Gene3D" id="3.40.50.300">
    <property type="entry name" value="P-loop containing nucleotide triphosphate hydrolases"/>
    <property type="match status" value="1"/>
</dbReference>
<keyword evidence="5 9" id="KW-0547">Nucleotide-binding</keyword>
<evidence type="ECO:0000256" key="6">
    <source>
        <dbReference type="ARBA" id="ARBA00022777"/>
    </source>
</evidence>
<protein>
    <recommendedName>
        <fullName evidence="3 9">Guanylate kinase</fullName>
        <ecNumber evidence="2 9">2.7.4.8</ecNumber>
    </recommendedName>
    <alternativeName>
        <fullName evidence="8 9">GMP kinase</fullName>
    </alternativeName>
</protein>
<dbReference type="InterPro" id="IPR008145">
    <property type="entry name" value="GK/Ca_channel_bsu"/>
</dbReference>
<dbReference type="GO" id="GO:0004385">
    <property type="term" value="F:GMP kinase activity"/>
    <property type="evidence" value="ECO:0007669"/>
    <property type="project" value="UniProtKB-UniRule"/>
</dbReference>
<dbReference type="GO" id="GO:0005829">
    <property type="term" value="C:cytosol"/>
    <property type="evidence" value="ECO:0007669"/>
    <property type="project" value="TreeGrafter"/>
</dbReference>
<proteinExistence type="inferred from homology"/>
<dbReference type="HAMAP" id="MF_00328">
    <property type="entry name" value="Guanylate_kinase"/>
    <property type="match status" value="1"/>
</dbReference>
<evidence type="ECO:0000256" key="3">
    <source>
        <dbReference type="ARBA" id="ARBA00016296"/>
    </source>
</evidence>
<dbReference type="InterPro" id="IPR008144">
    <property type="entry name" value="Guanylate_kin-like_dom"/>
</dbReference>
<name>A0A239CMP4_9FLAO</name>
<dbReference type="Gene3D" id="3.30.63.10">
    <property type="entry name" value="Guanylate Kinase phosphate binding domain"/>
    <property type="match status" value="1"/>
</dbReference>
<feature type="domain" description="Guanylate kinase-like" evidence="10">
    <location>
        <begin position="5"/>
        <end position="185"/>
    </location>
</feature>
<evidence type="ECO:0000256" key="5">
    <source>
        <dbReference type="ARBA" id="ARBA00022741"/>
    </source>
</evidence>
<gene>
    <name evidence="9" type="primary">gmk</name>
    <name evidence="11" type="ORF">SAMN06265376_10892</name>
</gene>
<dbReference type="RefSeq" id="WP_089373375.1">
    <property type="nucleotide sequence ID" value="NZ_BMEP01000009.1"/>
</dbReference>
<evidence type="ECO:0000256" key="1">
    <source>
        <dbReference type="ARBA" id="ARBA00005790"/>
    </source>
</evidence>
<dbReference type="CDD" id="cd00071">
    <property type="entry name" value="GMPK"/>
    <property type="match status" value="1"/>
</dbReference>
<dbReference type="Proteomes" id="UP000198379">
    <property type="component" value="Unassembled WGS sequence"/>
</dbReference>
<evidence type="ECO:0000259" key="10">
    <source>
        <dbReference type="PROSITE" id="PS50052"/>
    </source>
</evidence>
<keyword evidence="4 9" id="KW-0808">Transferase</keyword>
<reference evidence="11 12" key="1">
    <citation type="submission" date="2017-06" db="EMBL/GenBank/DDBJ databases">
        <authorList>
            <person name="Kim H.J."/>
            <person name="Triplett B.A."/>
        </authorList>
    </citation>
    <scope>NUCLEOTIDE SEQUENCE [LARGE SCALE GENOMIC DNA]</scope>
    <source>
        <strain evidence="11 12">DSM 25597</strain>
    </source>
</reference>
<dbReference type="SMART" id="SM00072">
    <property type="entry name" value="GuKc"/>
    <property type="match status" value="1"/>
</dbReference>
<dbReference type="PANTHER" id="PTHR23117:SF13">
    <property type="entry name" value="GUANYLATE KINASE"/>
    <property type="match status" value="1"/>
</dbReference>
<keyword evidence="9" id="KW-0963">Cytoplasm</keyword>
<feature type="binding site" evidence="9">
    <location>
        <begin position="12"/>
        <end position="19"/>
    </location>
    <ligand>
        <name>ATP</name>
        <dbReference type="ChEBI" id="CHEBI:30616"/>
    </ligand>
</feature>
<keyword evidence="6 9" id="KW-0418">Kinase</keyword>
<dbReference type="InterPro" id="IPR017665">
    <property type="entry name" value="Guanylate_kinase"/>
</dbReference>
<keyword evidence="12" id="KW-1185">Reference proteome</keyword>
<dbReference type="EMBL" id="FZNY01000008">
    <property type="protein sequence ID" value="SNS21400.1"/>
    <property type="molecule type" value="Genomic_DNA"/>
</dbReference>
<evidence type="ECO:0000313" key="12">
    <source>
        <dbReference type="Proteomes" id="UP000198379"/>
    </source>
</evidence>
<evidence type="ECO:0000256" key="4">
    <source>
        <dbReference type="ARBA" id="ARBA00022679"/>
    </source>
</evidence>
<keyword evidence="7 9" id="KW-0067">ATP-binding</keyword>
<comment type="catalytic activity">
    <reaction evidence="9">
        <text>GMP + ATP = GDP + ADP</text>
        <dbReference type="Rhea" id="RHEA:20780"/>
        <dbReference type="ChEBI" id="CHEBI:30616"/>
        <dbReference type="ChEBI" id="CHEBI:58115"/>
        <dbReference type="ChEBI" id="CHEBI:58189"/>
        <dbReference type="ChEBI" id="CHEBI:456216"/>
        <dbReference type="EC" id="2.7.4.8"/>
    </reaction>
</comment>
<dbReference type="NCBIfam" id="TIGR03263">
    <property type="entry name" value="guanyl_kin"/>
    <property type="match status" value="1"/>
</dbReference>
<organism evidence="11 12">
    <name type="scientific">Dokdonia pacifica</name>
    <dbReference type="NCBI Taxonomy" id="1627892"/>
    <lineage>
        <taxon>Bacteria</taxon>
        <taxon>Pseudomonadati</taxon>
        <taxon>Bacteroidota</taxon>
        <taxon>Flavobacteriia</taxon>
        <taxon>Flavobacteriales</taxon>
        <taxon>Flavobacteriaceae</taxon>
        <taxon>Dokdonia</taxon>
    </lineage>
</organism>
<evidence type="ECO:0000256" key="7">
    <source>
        <dbReference type="ARBA" id="ARBA00022840"/>
    </source>
</evidence>
<dbReference type="InterPro" id="IPR027417">
    <property type="entry name" value="P-loop_NTPase"/>
</dbReference>
<evidence type="ECO:0000256" key="8">
    <source>
        <dbReference type="ARBA" id="ARBA00030128"/>
    </source>
</evidence>
<dbReference type="PROSITE" id="PS50052">
    <property type="entry name" value="GUANYLATE_KINASE_2"/>
    <property type="match status" value="1"/>
</dbReference>
<dbReference type="GO" id="GO:0005524">
    <property type="term" value="F:ATP binding"/>
    <property type="evidence" value="ECO:0007669"/>
    <property type="project" value="UniProtKB-UniRule"/>
</dbReference>
<comment type="subcellular location">
    <subcellularLocation>
        <location evidence="9">Cytoplasm</location>
    </subcellularLocation>
</comment>
<dbReference type="Pfam" id="PF00625">
    <property type="entry name" value="Guanylate_kin"/>
    <property type="match status" value="1"/>
</dbReference>
<dbReference type="PANTHER" id="PTHR23117">
    <property type="entry name" value="GUANYLATE KINASE-RELATED"/>
    <property type="match status" value="1"/>
</dbReference>
<dbReference type="OrthoDB" id="9808150at2"/>